<dbReference type="CDD" id="cd16914">
    <property type="entry name" value="EcfT"/>
    <property type="match status" value="1"/>
</dbReference>
<feature type="transmembrane region" description="Helical" evidence="6">
    <location>
        <begin position="59"/>
        <end position="79"/>
    </location>
</feature>
<comment type="caution">
    <text evidence="7">The sequence shown here is derived from an EMBL/GenBank/DDBJ whole genome shotgun (WGS) entry which is preliminary data.</text>
</comment>
<keyword evidence="8" id="KW-1185">Reference proteome</keyword>
<dbReference type="EMBL" id="RBIJ01000001">
    <property type="protein sequence ID" value="RKQ88983.1"/>
    <property type="molecule type" value="Genomic_DNA"/>
</dbReference>
<evidence type="ECO:0000256" key="6">
    <source>
        <dbReference type="SAM" id="Phobius"/>
    </source>
</evidence>
<dbReference type="PANTHER" id="PTHR34857">
    <property type="entry name" value="SLL0384 PROTEIN"/>
    <property type="match status" value="1"/>
</dbReference>
<evidence type="ECO:0000313" key="7">
    <source>
        <dbReference type="EMBL" id="RKQ88983.1"/>
    </source>
</evidence>
<keyword evidence="5 6" id="KW-0472">Membrane</keyword>
<evidence type="ECO:0000313" key="8">
    <source>
        <dbReference type="Proteomes" id="UP000267019"/>
    </source>
</evidence>
<protein>
    <submittedName>
        <fullName evidence="7">Cobalt/nickel transport system permease protein</fullName>
    </submittedName>
</protein>
<proteinExistence type="predicted"/>
<dbReference type="RefSeq" id="WP_170143532.1">
    <property type="nucleotide sequence ID" value="NZ_RBIJ01000001.1"/>
</dbReference>
<gene>
    <name evidence="7" type="ORF">C7438_0638</name>
</gene>
<evidence type="ECO:0000256" key="1">
    <source>
        <dbReference type="ARBA" id="ARBA00004141"/>
    </source>
</evidence>
<dbReference type="AlphaFoldDB" id="A0A660LAI0"/>
<evidence type="ECO:0000256" key="4">
    <source>
        <dbReference type="ARBA" id="ARBA00022989"/>
    </source>
</evidence>
<keyword evidence="2" id="KW-1003">Cell membrane</keyword>
<accession>A0A660LAI0</accession>
<evidence type="ECO:0000256" key="5">
    <source>
        <dbReference type="ARBA" id="ARBA00023136"/>
    </source>
</evidence>
<sequence length="246" mass="27340">MIQENRSVLRHPPYRVALVLLAAFLGVSVRTPVAGAALDLGAALLFFAEVGRQGILQSSRRLAVVLPWIVFFFIFFPLLAATPAAGLAQAALYGTRLAFVALLLAWLFARTSLDDVFRVLSSWRVPDVFVLLLAYTVRYGEHLAEEAARMRLALRARGFREGRFFTVSATRTLARLLGALYWRTEARSRRTALALRARGFSGRFLGRPFPPALPGEALRFVLLVAVVLAVVVWDYAGVIALTLWRR</sequence>
<reference evidence="7 8" key="1">
    <citation type="submission" date="2018-10" db="EMBL/GenBank/DDBJ databases">
        <title>Genomic Encyclopedia of Type Strains, Phase IV (KMG-IV): sequencing the most valuable type-strain genomes for metagenomic binning, comparative biology and taxonomic classification.</title>
        <authorList>
            <person name="Goeker M."/>
        </authorList>
    </citation>
    <scope>NUCLEOTIDE SEQUENCE [LARGE SCALE GENOMIC DNA]</scope>
    <source>
        <strain evidence="7 8">DSM 22653</strain>
    </source>
</reference>
<dbReference type="InterPro" id="IPR003339">
    <property type="entry name" value="ABC/ECF_trnsptr_transmembrane"/>
</dbReference>
<keyword evidence="3 6" id="KW-0812">Transmembrane</keyword>
<dbReference type="InterPro" id="IPR051611">
    <property type="entry name" value="ECF_transporter_component"/>
</dbReference>
<dbReference type="GO" id="GO:0005886">
    <property type="term" value="C:plasma membrane"/>
    <property type="evidence" value="ECO:0007669"/>
    <property type="project" value="UniProtKB-ARBA"/>
</dbReference>
<dbReference type="Proteomes" id="UP000267019">
    <property type="component" value="Unassembled WGS sequence"/>
</dbReference>
<feature type="transmembrane region" description="Helical" evidence="6">
    <location>
        <begin position="220"/>
        <end position="244"/>
    </location>
</feature>
<organism evidence="7 8">
    <name type="scientific">Brockia lithotrophica</name>
    <dbReference type="NCBI Taxonomy" id="933949"/>
    <lineage>
        <taxon>Bacteria</taxon>
        <taxon>Bacillati</taxon>
        <taxon>Bacillota</taxon>
        <taxon>Bacilli</taxon>
        <taxon>Bacillales</taxon>
        <taxon>Bacillales Family X. Incertae Sedis</taxon>
        <taxon>Brockia</taxon>
    </lineage>
</organism>
<keyword evidence="4 6" id="KW-1133">Transmembrane helix</keyword>
<dbReference type="Pfam" id="PF02361">
    <property type="entry name" value="CbiQ"/>
    <property type="match status" value="1"/>
</dbReference>
<name>A0A660LAI0_9BACL</name>
<feature type="transmembrane region" description="Helical" evidence="6">
    <location>
        <begin position="91"/>
        <end position="109"/>
    </location>
</feature>
<comment type="subcellular location">
    <subcellularLocation>
        <location evidence="1">Membrane</location>
        <topology evidence="1">Multi-pass membrane protein</topology>
    </subcellularLocation>
</comment>
<dbReference type="PANTHER" id="PTHR34857:SF2">
    <property type="entry name" value="SLL0384 PROTEIN"/>
    <property type="match status" value="1"/>
</dbReference>
<evidence type="ECO:0000256" key="2">
    <source>
        <dbReference type="ARBA" id="ARBA00022475"/>
    </source>
</evidence>
<evidence type="ECO:0000256" key="3">
    <source>
        <dbReference type="ARBA" id="ARBA00022692"/>
    </source>
</evidence>